<comment type="caution">
    <text evidence="2">The sequence shown here is derived from an EMBL/GenBank/DDBJ whole genome shotgun (WGS) entry which is preliminary data.</text>
</comment>
<evidence type="ECO:0000313" key="3">
    <source>
        <dbReference type="Proteomes" id="UP000016487"/>
    </source>
</evidence>
<dbReference type="InterPro" id="IPR046537">
    <property type="entry name" value="DUF6602"/>
</dbReference>
<gene>
    <name evidence="2" type="ORF">PCIT_a3078</name>
</gene>
<accession>A0AAD4AIA0</accession>
<name>A0AAD4AIA0_9GAMM</name>
<proteinExistence type="predicted"/>
<dbReference type="CDD" id="cd21173">
    <property type="entry name" value="NucC-like"/>
    <property type="match status" value="1"/>
</dbReference>
<dbReference type="Proteomes" id="UP000016487">
    <property type="component" value="Unassembled WGS sequence"/>
</dbReference>
<organism evidence="2 3">
    <name type="scientific">Pseudoalteromonas citrea</name>
    <dbReference type="NCBI Taxonomy" id="43655"/>
    <lineage>
        <taxon>Bacteria</taxon>
        <taxon>Pseudomonadati</taxon>
        <taxon>Pseudomonadota</taxon>
        <taxon>Gammaproteobacteria</taxon>
        <taxon>Alteromonadales</taxon>
        <taxon>Pseudoalteromonadaceae</taxon>
        <taxon>Pseudoalteromonas</taxon>
    </lineage>
</organism>
<dbReference type="RefSeq" id="WP_010365090.1">
    <property type="nucleotide sequence ID" value="NZ_AHBZ03000021.1"/>
</dbReference>
<dbReference type="AlphaFoldDB" id="A0AAD4AIA0"/>
<reference evidence="2" key="2">
    <citation type="submission" date="2015-03" db="EMBL/GenBank/DDBJ databases">
        <title>Genome sequence of Pseudoalteromonas citrea.</title>
        <authorList>
            <person name="Xie B.-B."/>
            <person name="Rong J.-C."/>
            <person name="Qin Q.-L."/>
            <person name="Zhang Y.-Z."/>
        </authorList>
    </citation>
    <scope>NUCLEOTIDE SEQUENCE</scope>
    <source>
        <strain evidence="2">DSM 8771</strain>
    </source>
</reference>
<dbReference type="Pfam" id="PF20247">
    <property type="entry name" value="DUF6602"/>
    <property type="match status" value="1"/>
</dbReference>
<evidence type="ECO:0000313" key="2">
    <source>
        <dbReference type="EMBL" id="KAF7770115.1"/>
    </source>
</evidence>
<evidence type="ECO:0000259" key="1">
    <source>
        <dbReference type="Pfam" id="PF20247"/>
    </source>
</evidence>
<sequence>MDGERLRSYWSKEVETLLLTYKQFETLIPADGQQGAAHKGEDGRFVEDLLSEYLNKFLPNGIELLTGFILRPSVKTGSGKERKGDQDEHSSQLDIIIYDSLNFPVFQRFGNSVIVPPEGVIGIISVKKHLNDSDIAKECKALYQSAKLCRSLKGNSTNSNSIVRGPFLALVSMKSNIQKVNPETLEWIFKGMKKVYSEGERPKYDHLLNYIGSLSDWSIHKKKPKQKNGDLAAEFIGYNHTEGELHLGLQYLLNGILSVYYDETRRNITRPGFTSFPAKNIEKSLGSIICGAER</sequence>
<protein>
    <recommendedName>
        <fullName evidence="1">DUF6602 domain-containing protein</fullName>
    </recommendedName>
</protein>
<reference evidence="2" key="1">
    <citation type="journal article" date="2012" name="J. Bacteriol.">
        <title>Genome sequences of type strains of seven species of the marine bacterium Pseudoalteromonas.</title>
        <authorList>
            <person name="Xie B.B."/>
            <person name="Shu Y.L."/>
            <person name="Qin Q.L."/>
            <person name="Rong J.C."/>
            <person name="Zhang X.Y."/>
            <person name="Chen X.L."/>
            <person name="Shi M."/>
            <person name="He H.L."/>
            <person name="Zhou B.C."/>
            <person name="Zhang Y.Z."/>
        </authorList>
    </citation>
    <scope>NUCLEOTIDE SEQUENCE</scope>
    <source>
        <strain evidence="2">DSM 8771</strain>
    </source>
</reference>
<feature type="domain" description="DUF6602" evidence="1">
    <location>
        <begin position="34"/>
        <end position="144"/>
    </location>
</feature>
<dbReference type="EMBL" id="AHBZ03000021">
    <property type="protein sequence ID" value="KAF7770115.1"/>
    <property type="molecule type" value="Genomic_DNA"/>
</dbReference>